<dbReference type="PANTHER" id="PTHR30305">
    <property type="entry name" value="PROTEIN YJDM-RELATED"/>
    <property type="match status" value="1"/>
</dbReference>
<feature type="domain" description="PhnA protein N-terminal proteobacterial" evidence="1">
    <location>
        <begin position="6"/>
        <end position="51"/>
    </location>
</feature>
<dbReference type="RefSeq" id="WP_294894334.1">
    <property type="nucleotide sequence ID" value="NZ_DLUI01000080.1"/>
</dbReference>
<evidence type="ECO:0000313" key="2">
    <source>
        <dbReference type="EMBL" id="DAB38474.1"/>
    </source>
</evidence>
<dbReference type="PANTHER" id="PTHR30305:SF3">
    <property type="entry name" value="PROTEIN YJDM"/>
    <property type="match status" value="1"/>
</dbReference>
<dbReference type="Proteomes" id="UP000228859">
    <property type="component" value="Unassembled WGS sequence"/>
</dbReference>
<dbReference type="InterPro" id="IPR013988">
    <property type="entry name" value="YjdM_C"/>
</dbReference>
<dbReference type="Pfam" id="PF03831">
    <property type="entry name" value="YjdM"/>
    <property type="match status" value="1"/>
</dbReference>
<name>A0A2D3WL68_9BACT</name>
<dbReference type="InterPro" id="IPR013991">
    <property type="entry name" value="PhnaA_N_proteobac"/>
</dbReference>
<evidence type="ECO:0000313" key="3">
    <source>
        <dbReference type="Proteomes" id="UP000228859"/>
    </source>
</evidence>
<sequence length="189" mass="20448">MSIEQTLQERSGNICELCGATEGLSVYAVAPSDASADQSLYICETCKSQISNPQNLDSDHWRCLSDSMWSQVPAVQVMAYRLLSALGDQDQLDMMYLEDDVKTWAQAGMLNTAANDDGGAVIQRDSNGTILAEGDTVTLIKDLEVKGAGFTAKRGTIVKNIRLTDDARYIEGKINGSTIVLVAAFMKKA</sequence>
<dbReference type="AlphaFoldDB" id="A0A2D3WL68"/>
<dbReference type="SUPFAM" id="SSF82057">
    <property type="entry name" value="Prokaryotic SH3-related domain"/>
    <property type="match status" value="1"/>
</dbReference>
<dbReference type="Gene3D" id="2.30.30.40">
    <property type="entry name" value="SH3 Domains"/>
    <property type="match status" value="1"/>
</dbReference>
<reference evidence="2 3" key="1">
    <citation type="journal article" date="2017" name="Front. Microbiol.">
        <title>Comparative Genomic Analysis of the Class Epsilonproteobacteria and Proposed Reclassification to Epsilonbacteraeota (phyl. nov.).</title>
        <authorList>
            <person name="Waite D.W."/>
            <person name="Vanwonterghem I."/>
            <person name="Rinke C."/>
            <person name="Parks D.H."/>
            <person name="Zhang Y."/>
            <person name="Takai K."/>
            <person name="Sievert S.M."/>
            <person name="Simon J."/>
            <person name="Campbell B.J."/>
            <person name="Hanson T.E."/>
            <person name="Woyke T."/>
            <person name="Klotz M.G."/>
            <person name="Hugenholtz P."/>
        </authorList>
    </citation>
    <scope>NUCLEOTIDE SEQUENCE [LARGE SCALE GENOMIC DNA]</scope>
    <source>
        <strain evidence="2">UBA12443</strain>
    </source>
</reference>
<gene>
    <name evidence="2" type="ORF">CFH83_05705</name>
</gene>
<proteinExistence type="predicted"/>
<accession>A0A2D3WL68</accession>
<evidence type="ECO:0000259" key="1">
    <source>
        <dbReference type="SMART" id="SM00782"/>
    </source>
</evidence>
<comment type="caution">
    <text evidence="2">The sequence shown here is derived from an EMBL/GenBank/DDBJ whole genome shotgun (WGS) entry which is preliminary data.</text>
</comment>
<dbReference type="SMART" id="SM00782">
    <property type="entry name" value="PhnA_Zn_Ribbon"/>
    <property type="match status" value="1"/>
</dbReference>
<protein>
    <submittedName>
        <fullName evidence="2">PhnA domain protein</fullName>
    </submittedName>
</protein>
<organism evidence="2 3">
    <name type="scientific">Sulfuricurvum kujiense</name>
    <dbReference type="NCBI Taxonomy" id="148813"/>
    <lineage>
        <taxon>Bacteria</taxon>
        <taxon>Pseudomonadati</taxon>
        <taxon>Campylobacterota</taxon>
        <taxon>Epsilonproteobacteria</taxon>
        <taxon>Campylobacterales</taxon>
        <taxon>Sulfurimonadaceae</taxon>
        <taxon>Sulfuricurvum</taxon>
    </lineage>
</organism>
<dbReference type="EMBL" id="DLUI01000080">
    <property type="protein sequence ID" value="DAB38474.1"/>
    <property type="molecule type" value="Genomic_DNA"/>
</dbReference>